<protein>
    <submittedName>
        <fullName evidence="5">Filamentous hemagglutinin N-terminal domain-containing protein</fullName>
    </submittedName>
</protein>
<sequence>MADTLPTGGTVVHGSAQISTPSAATMMINQGSDRAVVNWDGFSIGQGARVDINQPGADAAILNRVTGDTTSQIHGQLNANGRVFVVNPNGIFIGPTGRVNAGSFVASTLNMRDDDFVTGKTVFEGNGASAAVENVGNVQVVTGGYAALIGGKVKNSGAIQAPLGFVGLGAGERVTLDLSGDGFLQVTVPSDTDDDGLEALIENSGTIQANGGIVQISAATARNAARHAINMSGVVEATTVSGRNGRITLGGGSGGKVTVSGHVRTSTRPTIEVTESIRPALRPERGGDITITGRDITLAGAALDASGENGGGDIRVGGEFQGGPGLPAAETLSVDGATTINADGISAGDGGRIILWSELETTFAGNISARGGASEGNGGFVEVSGKQYLSYRGLTDVRAPNGSVGELLLDPSDVEIVGAAPGVNQILNTDLVTQLELGDVIVATDGSGDLPDPFTDFGLSEPGTITVDAPVAWASGTLLTLDADGDVVVNQPITALNGDLEINAGSNILLNQAISLPNGEFHLATDDDSGEISTGPAGTVDVDLFRLSLGNWMQILNPLPSFSANNFVVDTDTYPFSPPTFLRALSGDGSTATPYLLSDIYGLQGVGTHPFESYALNNNIDASSTKTWQSLVPVPEQYEEGFVPLDFYGALDGNRHTISNLFINRYSASSSFVVAGMFNNLSSSASIVELNIADADVSGLEAGILAASNNGIVRGVSTSGTVRVYNNWFFTGVGGGIVAVNDDNEGGFGRITGSQADVTVTDIEDPFGEPDEPSDYVFLGGIVGLNYGSVQEVRSGGLISYDHAIHGDAGGIVGLNYGDTRNAYSTASVAADTNSAAEFISDSEGVFDFAGNAGGIVGHNLGLIENVIANGPVNLIGTPGSGGAGAVTGSEVYVEDFGNMMSSFFNPETTGQTDSGQLGEVDLGGGPFQGARSRTTAQLNDAVGFFAEASSAGWDFFSTWAIPQDAIDHARLYTVDPVISADDAVSPNSPFDYSVSNANFEYSSSTTGYSAVNGQYFGGPDVYLFGPRGDTGDLSTMDDQIILSDPNVGGITYRFPTDYTSDRGQSYDVRSVPIPGNVTPAPLTITLDNIDKVYGTDLTSTPFGFTAETLFGTDTVDSVSVLSPGSFPNAPVSEGAYPVWAENIIGSNLGNYVINIVPGSLRVLPRTLNVEIDDAEKTYGDEIVFNGTEFTALGLINGDTLATLSISSAGQPASAPVDDSPYLIIAEGPVGTGLGNYVINIVPGSLRVLPRTLNVEIDDAEKTYGDEIV</sequence>
<dbReference type="InterPro" id="IPR008638">
    <property type="entry name" value="FhaB/CdiA-like_TPS"/>
</dbReference>
<evidence type="ECO:0000313" key="5">
    <source>
        <dbReference type="EMBL" id="MEW9921715.1"/>
    </source>
</evidence>
<keyword evidence="2" id="KW-0964">Secreted</keyword>
<proteinExistence type="predicted"/>
<dbReference type="PANTHER" id="PTHR12338">
    <property type="entry name" value="AUTOTRANSPORTER"/>
    <property type="match status" value="1"/>
</dbReference>
<organism evidence="5 6">
    <name type="scientific">Sulfitobacter sediminis</name>
    <dbReference type="NCBI Taxonomy" id="3234186"/>
    <lineage>
        <taxon>Bacteria</taxon>
        <taxon>Pseudomonadati</taxon>
        <taxon>Pseudomonadota</taxon>
        <taxon>Alphaproteobacteria</taxon>
        <taxon>Rhodobacterales</taxon>
        <taxon>Roseobacteraceae</taxon>
        <taxon>Sulfitobacter</taxon>
    </lineage>
</organism>
<evidence type="ECO:0000313" key="6">
    <source>
        <dbReference type="Proteomes" id="UP001556098"/>
    </source>
</evidence>
<comment type="subcellular location">
    <subcellularLocation>
        <location evidence="1">Secreted</location>
    </subcellularLocation>
</comment>
<dbReference type="EMBL" id="JBFNXX010000019">
    <property type="protein sequence ID" value="MEW9921715.1"/>
    <property type="molecule type" value="Genomic_DNA"/>
</dbReference>
<accession>A0ABV3RRV5</accession>
<dbReference type="Proteomes" id="UP001556098">
    <property type="component" value="Unassembled WGS sequence"/>
</dbReference>
<dbReference type="RefSeq" id="WP_367879412.1">
    <property type="nucleotide sequence ID" value="NZ_JBFNXX010000019.1"/>
</dbReference>
<comment type="caution">
    <text evidence="5">The sequence shown here is derived from an EMBL/GenBank/DDBJ whole genome shotgun (WGS) entry which is preliminary data.</text>
</comment>
<keyword evidence="6" id="KW-1185">Reference proteome</keyword>
<feature type="domain" description="Filamentous haemagglutinin FhaB/tRNA nuclease CdiA-like TPS" evidence="4">
    <location>
        <begin position="2"/>
        <end position="115"/>
    </location>
</feature>
<dbReference type="Gene3D" id="2.160.20.10">
    <property type="entry name" value="Single-stranded right-handed beta-helix, Pectin lyase-like"/>
    <property type="match status" value="1"/>
</dbReference>
<feature type="non-terminal residue" evidence="5">
    <location>
        <position position="1269"/>
    </location>
</feature>
<dbReference type="Pfam" id="PF05860">
    <property type="entry name" value="TPS"/>
    <property type="match status" value="1"/>
</dbReference>
<evidence type="ECO:0000256" key="2">
    <source>
        <dbReference type="ARBA" id="ARBA00022525"/>
    </source>
</evidence>
<evidence type="ECO:0000259" key="4">
    <source>
        <dbReference type="SMART" id="SM00912"/>
    </source>
</evidence>
<dbReference type="Pfam" id="PF18676">
    <property type="entry name" value="MBG_2"/>
    <property type="match status" value="2"/>
</dbReference>
<name>A0ABV3RRV5_9RHOB</name>
<dbReference type="PANTHER" id="PTHR12338:SF8">
    <property type="entry name" value="HEME_HEMOPEXIN-BINDING PROTEIN"/>
    <property type="match status" value="1"/>
</dbReference>
<dbReference type="InterPro" id="IPR011050">
    <property type="entry name" value="Pectin_lyase_fold/virulence"/>
</dbReference>
<evidence type="ECO:0000256" key="3">
    <source>
        <dbReference type="ARBA" id="ARBA00022729"/>
    </source>
</evidence>
<keyword evidence="3" id="KW-0732">Signal</keyword>
<dbReference type="InterPro" id="IPR050909">
    <property type="entry name" value="Bact_Autotransporter_VF"/>
</dbReference>
<dbReference type="InterPro" id="IPR012334">
    <property type="entry name" value="Pectin_lyas_fold"/>
</dbReference>
<dbReference type="NCBIfam" id="TIGR01901">
    <property type="entry name" value="adhes_NPXG"/>
    <property type="match status" value="1"/>
</dbReference>
<reference evidence="5 6" key="1">
    <citation type="submission" date="2024-07" db="EMBL/GenBank/DDBJ databases">
        <title>Marimonas sp.nov., isolated from tidal-flat sediment.</title>
        <authorList>
            <person name="Jayan J.N."/>
            <person name="Lee S.S."/>
        </authorList>
    </citation>
    <scope>NUCLEOTIDE SEQUENCE [LARGE SCALE GENOMIC DNA]</scope>
    <source>
        <strain evidence="5 6">MJW-29</strain>
    </source>
</reference>
<evidence type="ECO:0000256" key="1">
    <source>
        <dbReference type="ARBA" id="ARBA00004613"/>
    </source>
</evidence>
<dbReference type="InterPro" id="IPR041286">
    <property type="entry name" value="MBG_2"/>
</dbReference>
<dbReference type="Gene3D" id="2.160.20.110">
    <property type="match status" value="1"/>
</dbReference>
<gene>
    <name evidence="5" type="ORF">AB2B41_19070</name>
</gene>
<dbReference type="SMART" id="SM00912">
    <property type="entry name" value="Haemagg_act"/>
    <property type="match status" value="1"/>
</dbReference>
<dbReference type="SUPFAM" id="SSF51126">
    <property type="entry name" value="Pectin lyase-like"/>
    <property type="match status" value="1"/>
</dbReference>